<name>A0AAV0Z769_VICFA</name>
<protein>
    <submittedName>
        <fullName evidence="1">Uncharacterized protein</fullName>
    </submittedName>
</protein>
<keyword evidence="2" id="KW-1185">Reference proteome</keyword>
<reference evidence="1 2" key="1">
    <citation type="submission" date="2023-01" db="EMBL/GenBank/DDBJ databases">
        <authorList>
            <person name="Kreplak J."/>
        </authorList>
    </citation>
    <scope>NUCLEOTIDE SEQUENCE [LARGE SCALE GENOMIC DNA]</scope>
</reference>
<dbReference type="PANTHER" id="PTHR10678">
    <property type="entry name" value="26S PROTEASOME NON-ATPASE REGULATORY SUBUNIT 11/COP9 SIGNALOSOME COMPLEX SUBUNIT 2"/>
    <property type="match status" value="1"/>
</dbReference>
<sequence>MLLIAPIYKVFLKTFAQRSLIIKERTCTYQFKEKVKQLYQKTITIKSAILYPRVMGIIHEYGGKIYLDEHQWAEAATYFFEVGNQRHIQCLKYFVLANMLMKTEMNPFDGQEAKPYKNVPEILTITNLMATYQRNEILEFGKILKSNRRTIMDDPFIRNYIENLLIVHN</sequence>
<dbReference type="EMBL" id="OX451735">
    <property type="protein sequence ID" value="CAI8594430.1"/>
    <property type="molecule type" value="Genomic_DNA"/>
</dbReference>
<organism evidence="1 2">
    <name type="scientific">Vicia faba</name>
    <name type="common">Broad bean</name>
    <name type="synonym">Faba vulgaris</name>
    <dbReference type="NCBI Taxonomy" id="3906"/>
    <lineage>
        <taxon>Eukaryota</taxon>
        <taxon>Viridiplantae</taxon>
        <taxon>Streptophyta</taxon>
        <taxon>Embryophyta</taxon>
        <taxon>Tracheophyta</taxon>
        <taxon>Spermatophyta</taxon>
        <taxon>Magnoliopsida</taxon>
        <taxon>eudicotyledons</taxon>
        <taxon>Gunneridae</taxon>
        <taxon>Pentapetalae</taxon>
        <taxon>rosids</taxon>
        <taxon>fabids</taxon>
        <taxon>Fabales</taxon>
        <taxon>Fabaceae</taxon>
        <taxon>Papilionoideae</taxon>
        <taxon>50 kb inversion clade</taxon>
        <taxon>NPAAA clade</taxon>
        <taxon>Hologalegina</taxon>
        <taxon>IRL clade</taxon>
        <taxon>Fabeae</taxon>
        <taxon>Vicia</taxon>
    </lineage>
</organism>
<dbReference type="Gene3D" id="1.25.40.570">
    <property type="match status" value="1"/>
</dbReference>
<dbReference type="SMART" id="SM00753">
    <property type="entry name" value="PAM"/>
    <property type="match status" value="1"/>
</dbReference>
<accession>A0AAV0Z769</accession>
<dbReference type="AlphaFoldDB" id="A0AAV0Z769"/>
<dbReference type="InterPro" id="IPR050871">
    <property type="entry name" value="26S_Proteasome/COP9_Components"/>
</dbReference>
<evidence type="ECO:0000313" key="2">
    <source>
        <dbReference type="Proteomes" id="UP001157006"/>
    </source>
</evidence>
<proteinExistence type="predicted"/>
<dbReference type="Proteomes" id="UP001157006">
    <property type="component" value="Chromosome 1S"/>
</dbReference>
<gene>
    <name evidence="1" type="ORF">VFH_I140960</name>
</gene>
<evidence type="ECO:0000313" key="1">
    <source>
        <dbReference type="EMBL" id="CAI8594430.1"/>
    </source>
</evidence>